<dbReference type="HOGENOM" id="CLU_1631575_0_0_2"/>
<sequence length="162" mass="18641">MFFSEVYESWREIQYEKYEEILKRIEANGLSLGKFVLDLGSASGFLYDFLAERAAEVEIVALDVDKKSLMKNSSDHRVIADGDNLPFKKSVFDSLFCVDVAHLLDYLEFDCIKKEGTIVLALPARHKNVFEEILKNKRNCELVEKFVVNGREKELVALLKKL</sequence>
<protein>
    <submittedName>
        <fullName evidence="2">Methyltransferase type 11</fullName>
    </submittedName>
</protein>
<keyword evidence="3" id="KW-1185">Reference proteome</keyword>
<gene>
    <name evidence="2" type="ordered locus">Ferp_2436</name>
</gene>
<dbReference type="RefSeq" id="WP_012966878.1">
    <property type="nucleotide sequence ID" value="NC_013849.1"/>
</dbReference>
<dbReference type="STRING" id="589924.Ferp_2436"/>
<dbReference type="GO" id="GO:0008757">
    <property type="term" value="F:S-adenosylmethionine-dependent methyltransferase activity"/>
    <property type="evidence" value="ECO:0007669"/>
    <property type="project" value="InterPro"/>
</dbReference>
<dbReference type="Pfam" id="PF08241">
    <property type="entry name" value="Methyltransf_11"/>
    <property type="match status" value="1"/>
</dbReference>
<accession>D3S253</accession>
<dbReference type="EMBL" id="CP001899">
    <property type="protein sequence ID" value="ADC66544.1"/>
    <property type="molecule type" value="Genomic_DNA"/>
</dbReference>
<dbReference type="Gene3D" id="3.40.50.150">
    <property type="entry name" value="Vaccinia Virus protein VP39"/>
    <property type="match status" value="1"/>
</dbReference>
<dbReference type="InterPro" id="IPR013216">
    <property type="entry name" value="Methyltransf_11"/>
</dbReference>
<dbReference type="PaxDb" id="589924-Ferp_2436"/>
<keyword evidence="2" id="KW-0489">Methyltransferase</keyword>
<evidence type="ECO:0000313" key="3">
    <source>
        <dbReference type="Proteomes" id="UP000002613"/>
    </source>
</evidence>
<proteinExistence type="predicted"/>
<name>D3S253_FERPA</name>
<reference evidence="2 3" key="2">
    <citation type="journal article" date="2011" name="Stand. Genomic Sci.">
        <title>Complete genome sequence of Ferroglobus placidus AEDII12DO.</title>
        <authorList>
            <person name="Anderson I."/>
            <person name="Risso C."/>
            <person name="Holmes D."/>
            <person name="Lucas S."/>
            <person name="Copeland A."/>
            <person name="Lapidus A."/>
            <person name="Cheng J.F."/>
            <person name="Bruce D."/>
            <person name="Goodwin L."/>
            <person name="Pitluck S."/>
            <person name="Saunders E."/>
            <person name="Brettin T."/>
            <person name="Detter J.C."/>
            <person name="Han C."/>
            <person name="Tapia R."/>
            <person name="Larimer F."/>
            <person name="Land M."/>
            <person name="Hauser L."/>
            <person name="Woyke T."/>
            <person name="Lovley D."/>
            <person name="Kyrpides N."/>
            <person name="Ivanova N."/>
        </authorList>
    </citation>
    <scope>NUCLEOTIDE SEQUENCE [LARGE SCALE GENOMIC DNA]</scope>
    <source>
        <strain evidence="3">DSM 10642 / AEDII12DO</strain>
    </source>
</reference>
<dbReference type="InterPro" id="IPR029063">
    <property type="entry name" value="SAM-dependent_MTases_sf"/>
</dbReference>
<dbReference type="SUPFAM" id="SSF53335">
    <property type="entry name" value="S-adenosyl-L-methionine-dependent methyltransferases"/>
    <property type="match status" value="1"/>
</dbReference>
<keyword evidence="2" id="KW-0808">Transferase</keyword>
<dbReference type="GO" id="GO:0032259">
    <property type="term" value="P:methylation"/>
    <property type="evidence" value="ECO:0007669"/>
    <property type="project" value="UniProtKB-KW"/>
</dbReference>
<reference evidence="3" key="1">
    <citation type="submission" date="2010-02" db="EMBL/GenBank/DDBJ databases">
        <title>Complete sequence of Ferroglobus placidus DSM 10642.</title>
        <authorList>
            <consortium name="US DOE Joint Genome Institute"/>
            <person name="Lucas S."/>
            <person name="Copeland A."/>
            <person name="Lapidus A."/>
            <person name="Cheng J.-F."/>
            <person name="Bruce D."/>
            <person name="Goodwin L."/>
            <person name="Pitluck S."/>
            <person name="Saunders E."/>
            <person name="Brettin T."/>
            <person name="Detter J.C."/>
            <person name="Han C."/>
            <person name="Tapia R."/>
            <person name="Larimer F."/>
            <person name="Land M."/>
            <person name="Hauser L."/>
            <person name="Kyrpides N."/>
            <person name="Ivanova N."/>
            <person name="Holmes D."/>
            <person name="Lovley D."/>
            <person name="Kyrpides N."/>
            <person name="Anderson I.J."/>
            <person name="Woyke T."/>
        </authorList>
    </citation>
    <scope>NUCLEOTIDE SEQUENCE [LARGE SCALE GENOMIC DNA]</scope>
    <source>
        <strain evidence="3">DSM 10642 / AEDII12DO</strain>
    </source>
</reference>
<dbReference type="GeneID" id="8779977"/>
<dbReference type="eggNOG" id="arCOG04347">
    <property type="taxonomic scope" value="Archaea"/>
</dbReference>
<dbReference type="KEGG" id="fpl:Ferp_2436"/>
<dbReference type="Proteomes" id="UP000002613">
    <property type="component" value="Chromosome"/>
</dbReference>
<organism evidence="2 3">
    <name type="scientific">Ferroglobus placidus (strain DSM 10642 / AEDII12DO)</name>
    <dbReference type="NCBI Taxonomy" id="589924"/>
    <lineage>
        <taxon>Archaea</taxon>
        <taxon>Methanobacteriati</taxon>
        <taxon>Methanobacteriota</taxon>
        <taxon>Archaeoglobi</taxon>
        <taxon>Archaeoglobales</taxon>
        <taxon>Archaeoglobaceae</taxon>
        <taxon>Ferroglobus</taxon>
    </lineage>
</organism>
<dbReference type="AlphaFoldDB" id="D3S253"/>
<evidence type="ECO:0000313" key="2">
    <source>
        <dbReference type="EMBL" id="ADC66544.1"/>
    </source>
</evidence>
<feature type="domain" description="Methyltransferase type 11" evidence="1">
    <location>
        <begin position="37"/>
        <end position="106"/>
    </location>
</feature>
<evidence type="ECO:0000259" key="1">
    <source>
        <dbReference type="Pfam" id="PF08241"/>
    </source>
</evidence>